<keyword evidence="2" id="KW-1185">Reference proteome</keyword>
<proteinExistence type="predicted"/>
<dbReference type="InterPro" id="IPR015943">
    <property type="entry name" value="WD40/YVTN_repeat-like_dom_sf"/>
</dbReference>
<evidence type="ECO:0000313" key="1">
    <source>
        <dbReference type="EMBL" id="RIV24969.1"/>
    </source>
</evidence>
<evidence type="ECO:0008006" key="3">
    <source>
        <dbReference type="Google" id="ProtNLM"/>
    </source>
</evidence>
<accession>A0A418MDS2</accession>
<sequence>MFSSTHSHRFLLAVSLGLLSTACDRDNDQPAPVEREAAFARLLVTDAETPALSLVNPAKGTTESFQARHVGSNLYPTKSGRFALVLNYANNSVQFFDSGIESHNDHAHVVGTPKWAALTSEAAKPTHTYFWGNRIAVFNDGEGSLTLTREEDLHNAGAKPKIVRVDVPHHGAVVAYSNNTFAVTEKDGSVASTLPERVKIVDENGTVLKKSVLATKGIHGDAGNGQVALFGHPEGILVVNQEGNQRNITYPASIGKEWLGTVIYNEGADAFYGFSAKAGVYRIDVNQNKITPVLESTQIAQFRVDNEGRNVYALLNDGTLQSFDGKTNAPLRSAKVIDAIDPNAKVKPDMTISRRFIYITQPDKGQIRVIRRETLTAAESLTVSGKPAKVVIIGAQQDVEKDD</sequence>
<dbReference type="Proteomes" id="UP000283523">
    <property type="component" value="Unassembled WGS sequence"/>
</dbReference>
<dbReference type="InterPro" id="IPR011048">
    <property type="entry name" value="Haem_d1_sf"/>
</dbReference>
<name>A0A418MDS2_9BACT</name>
<dbReference type="SUPFAM" id="SSF51004">
    <property type="entry name" value="C-terminal (heme d1) domain of cytochrome cd1-nitrite reductase"/>
    <property type="match status" value="1"/>
</dbReference>
<evidence type="ECO:0000313" key="2">
    <source>
        <dbReference type="Proteomes" id="UP000283523"/>
    </source>
</evidence>
<dbReference type="OrthoDB" id="867741at2"/>
<dbReference type="AlphaFoldDB" id="A0A418MDS2"/>
<dbReference type="RefSeq" id="WP_119666856.1">
    <property type="nucleotide sequence ID" value="NZ_QXED01000002.1"/>
</dbReference>
<dbReference type="EMBL" id="QXED01000002">
    <property type="protein sequence ID" value="RIV24969.1"/>
    <property type="molecule type" value="Genomic_DNA"/>
</dbReference>
<comment type="caution">
    <text evidence="1">The sequence shown here is derived from an EMBL/GenBank/DDBJ whole genome shotgun (WGS) entry which is preliminary data.</text>
</comment>
<protein>
    <recommendedName>
        <fullName evidence="3">YncE family protein</fullName>
    </recommendedName>
</protein>
<gene>
    <name evidence="1" type="ORF">DYU11_06520</name>
</gene>
<reference evidence="1 2" key="1">
    <citation type="submission" date="2018-08" db="EMBL/GenBank/DDBJ databases">
        <title>Fibrisoma montanum sp. nov., isolated from Danxia mountain soil.</title>
        <authorList>
            <person name="Huang Y."/>
        </authorList>
    </citation>
    <scope>NUCLEOTIDE SEQUENCE [LARGE SCALE GENOMIC DNA]</scope>
    <source>
        <strain evidence="1 2">HYT19</strain>
    </source>
</reference>
<organism evidence="1 2">
    <name type="scientific">Fibrisoma montanum</name>
    <dbReference type="NCBI Taxonomy" id="2305895"/>
    <lineage>
        <taxon>Bacteria</taxon>
        <taxon>Pseudomonadati</taxon>
        <taxon>Bacteroidota</taxon>
        <taxon>Cytophagia</taxon>
        <taxon>Cytophagales</taxon>
        <taxon>Spirosomataceae</taxon>
        <taxon>Fibrisoma</taxon>
    </lineage>
</organism>
<dbReference type="Gene3D" id="2.130.10.10">
    <property type="entry name" value="YVTN repeat-like/Quinoprotein amine dehydrogenase"/>
    <property type="match status" value="1"/>
</dbReference>